<dbReference type="InterPro" id="IPR012334">
    <property type="entry name" value="Pectin_lyas_fold"/>
</dbReference>
<evidence type="ECO:0000256" key="5">
    <source>
        <dbReference type="ARBA" id="ARBA00012272"/>
    </source>
</evidence>
<dbReference type="InterPro" id="IPR045032">
    <property type="entry name" value="PEL"/>
</dbReference>
<evidence type="ECO:0000259" key="13">
    <source>
        <dbReference type="SMART" id="SM00656"/>
    </source>
</evidence>
<keyword evidence="10" id="KW-0325">Glycoprotein</keyword>
<evidence type="ECO:0000256" key="2">
    <source>
        <dbReference type="ARBA" id="ARBA00004191"/>
    </source>
</evidence>
<dbReference type="Pfam" id="PF04431">
    <property type="entry name" value="Pec_lyase_N"/>
    <property type="match status" value="1"/>
</dbReference>
<evidence type="ECO:0000256" key="3">
    <source>
        <dbReference type="ARBA" id="ARBA00005220"/>
    </source>
</evidence>
<evidence type="ECO:0000256" key="11">
    <source>
        <dbReference type="ARBA" id="ARBA00023239"/>
    </source>
</evidence>
<evidence type="ECO:0000256" key="12">
    <source>
        <dbReference type="RuleBase" id="RU361123"/>
    </source>
</evidence>
<evidence type="ECO:0000256" key="10">
    <source>
        <dbReference type="ARBA" id="ARBA00023180"/>
    </source>
</evidence>
<dbReference type="InterPro" id="IPR007524">
    <property type="entry name" value="Pec_lyase_N"/>
</dbReference>
<evidence type="ECO:0000313" key="14">
    <source>
        <dbReference type="EMBL" id="MED6124056.1"/>
    </source>
</evidence>
<dbReference type="GO" id="GO:0030570">
    <property type="term" value="F:pectate lyase activity"/>
    <property type="evidence" value="ECO:0007669"/>
    <property type="project" value="UniProtKB-EC"/>
</dbReference>
<dbReference type="EMBL" id="JASCZI010030639">
    <property type="protein sequence ID" value="MED6124056.1"/>
    <property type="molecule type" value="Genomic_DNA"/>
</dbReference>
<comment type="pathway">
    <text evidence="3 12">Glycan metabolism; pectin degradation; 2-dehydro-3-deoxy-D-gluconate from pectin: step 2/5.</text>
</comment>
<keyword evidence="15" id="KW-1185">Reference proteome</keyword>
<evidence type="ECO:0000256" key="8">
    <source>
        <dbReference type="ARBA" id="ARBA00022729"/>
    </source>
</evidence>
<dbReference type="InterPro" id="IPR011050">
    <property type="entry name" value="Pectin_lyase_fold/virulence"/>
</dbReference>
<keyword evidence="8 12" id="KW-0732">Signal</keyword>
<dbReference type="Pfam" id="PF00544">
    <property type="entry name" value="Pectate_lyase_4"/>
    <property type="match status" value="1"/>
</dbReference>
<keyword evidence="7 12" id="KW-0479">Metal-binding</keyword>
<evidence type="ECO:0000256" key="4">
    <source>
        <dbReference type="ARBA" id="ARBA00010980"/>
    </source>
</evidence>
<dbReference type="PANTHER" id="PTHR31683">
    <property type="entry name" value="PECTATE LYASE 18-RELATED"/>
    <property type="match status" value="1"/>
</dbReference>
<name>A0ABU6RJ08_9FABA</name>
<feature type="signal peptide" evidence="12">
    <location>
        <begin position="1"/>
        <end position="23"/>
    </location>
</feature>
<dbReference type="SMART" id="SM00656">
    <property type="entry name" value="Amb_all"/>
    <property type="match status" value="1"/>
</dbReference>
<evidence type="ECO:0000256" key="6">
    <source>
        <dbReference type="ARBA" id="ARBA00022512"/>
    </source>
</evidence>
<feature type="chain" id="PRO_5044993624" description="Pectate lyase" evidence="12">
    <location>
        <begin position="24"/>
        <end position="449"/>
    </location>
</feature>
<keyword evidence="6" id="KW-0964">Secreted</keyword>
<comment type="catalytic activity">
    <reaction evidence="1 12">
        <text>Eliminative cleavage of (1-&gt;4)-alpha-D-galacturonan to give oligosaccharides with 4-deoxy-alpha-D-galact-4-enuronosyl groups at their non-reducing ends.</text>
        <dbReference type="EC" id="4.2.2.2"/>
    </reaction>
</comment>
<keyword evidence="11 12" id="KW-0456">Lyase</keyword>
<dbReference type="Proteomes" id="UP001341840">
    <property type="component" value="Unassembled WGS sequence"/>
</dbReference>
<evidence type="ECO:0000313" key="15">
    <source>
        <dbReference type="Proteomes" id="UP001341840"/>
    </source>
</evidence>
<evidence type="ECO:0000256" key="1">
    <source>
        <dbReference type="ARBA" id="ARBA00000695"/>
    </source>
</evidence>
<comment type="subcellular location">
    <subcellularLocation>
        <location evidence="2">Secreted</location>
        <location evidence="2">Cell wall</location>
    </subcellularLocation>
</comment>
<accession>A0ABU6RJ08</accession>
<comment type="caution">
    <text evidence="14">The sequence shown here is derived from an EMBL/GenBank/DDBJ whole genome shotgun (WGS) entry which is preliminary data.</text>
</comment>
<keyword evidence="6" id="KW-0134">Cell wall</keyword>
<sequence>MAKAVYNLLLSLCLVVVIPTLQANILENTTTYVEQHFGTVDDEYWKERASVARKLSENAYFPDPHALTRNFTLTVQKDIASSKKIRRSLSGKQVEGPCEATNPIDRCWRCDPDWESNRQKLADCVQGFGRKTTGGKGGPIYVVTDPSDNDMVNPKPGTIRHAVTRNGPLWIIFSHSMSIRLNEELMVSSNKTIDGRGVDVYFNKGAGITVQYANNVIIHGIKIRDIVPGNGGLIRDSEEHYGFRTRSDGDGISIFGASNIWIDHVSMRKCSDGIIDAIMGSTAITISNSHFTDHNDVMLFGANEQHTIDKVMQITLAFNHFGKRLIQRMPRARYGFVHVVNNDYTHWEMYAIGGSSNPTIISEGNRFVAPDDNNAKEITKRVTNDDWKDWQWRSMDDVFENGAFFIQSGPEMKTRPFGLKDMITPKPGSYVQRLTRYAGSLKCRVGEPC</sequence>
<evidence type="ECO:0000256" key="9">
    <source>
        <dbReference type="ARBA" id="ARBA00022837"/>
    </source>
</evidence>
<dbReference type="PRINTS" id="PR00807">
    <property type="entry name" value="AMBALLERGEN"/>
</dbReference>
<dbReference type="SUPFAM" id="SSF51126">
    <property type="entry name" value="Pectin lyase-like"/>
    <property type="match status" value="1"/>
</dbReference>
<feature type="domain" description="Pectate lyase" evidence="13">
    <location>
        <begin position="176"/>
        <end position="373"/>
    </location>
</feature>
<dbReference type="EC" id="4.2.2.2" evidence="5 12"/>
<comment type="cofactor">
    <cofactor evidence="12">
        <name>Ca(2+)</name>
        <dbReference type="ChEBI" id="CHEBI:29108"/>
    </cofactor>
    <text evidence="12">Binds 1 Ca(2+) ion. Required for its activity.</text>
</comment>
<organism evidence="14 15">
    <name type="scientific">Stylosanthes scabra</name>
    <dbReference type="NCBI Taxonomy" id="79078"/>
    <lineage>
        <taxon>Eukaryota</taxon>
        <taxon>Viridiplantae</taxon>
        <taxon>Streptophyta</taxon>
        <taxon>Embryophyta</taxon>
        <taxon>Tracheophyta</taxon>
        <taxon>Spermatophyta</taxon>
        <taxon>Magnoliopsida</taxon>
        <taxon>eudicotyledons</taxon>
        <taxon>Gunneridae</taxon>
        <taxon>Pentapetalae</taxon>
        <taxon>rosids</taxon>
        <taxon>fabids</taxon>
        <taxon>Fabales</taxon>
        <taxon>Fabaceae</taxon>
        <taxon>Papilionoideae</taxon>
        <taxon>50 kb inversion clade</taxon>
        <taxon>dalbergioids sensu lato</taxon>
        <taxon>Dalbergieae</taxon>
        <taxon>Pterocarpus clade</taxon>
        <taxon>Stylosanthes</taxon>
    </lineage>
</organism>
<evidence type="ECO:0000256" key="7">
    <source>
        <dbReference type="ARBA" id="ARBA00022723"/>
    </source>
</evidence>
<keyword evidence="9 12" id="KW-0106">Calcium</keyword>
<dbReference type="InterPro" id="IPR002022">
    <property type="entry name" value="Pec_lyase"/>
</dbReference>
<dbReference type="InterPro" id="IPR018082">
    <property type="entry name" value="AmbAllergen"/>
</dbReference>
<dbReference type="Gene3D" id="2.160.20.10">
    <property type="entry name" value="Single-stranded right-handed beta-helix, Pectin lyase-like"/>
    <property type="match status" value="1"/>
</dbReference>
<comment type="similarity">
    <text evidence="4 12">Belongs to the polysaccharide lyase 1 family.</text>
</comment>
<gene>
    <name evidence="14" type="primary">AT59_2</name>
    <name evidence="14" type="ORF">PIB30_055377</name>
</gene>
<reference evidence="14 15" key="1">
    <citation type="journal article" date="2023" name="Plants (Basel)">
        <title>Bridging the Gap: Combining Genomics and Transcriptomics Approaches to Understand Stylosanthes scabra, an Orphan Legume from the Brazilian Caatinga.</title>
        <authorList>
            <person name="Ferreira-Neto J.R.C."/>
            <person name="da Silva M.D."/>
            <person name="Binneck E."/>
            <person name="de Melo N.F."/>
            <person name="da Silva R.H."/>
            <person name="de Melo A.L.T.M."/>
            <person name="Pandolfi V."/>
            <person name="Bustamante F.O."/>
            <person name="Brasileiro-Vidal A.C."/>
            <person name="Benko-Iseppon A.M."/>
        </authorList>
    </citation>
    <scope>NUCLEOTIDE SEQUENCE [LARGE SCALE GENOMIC DNA]</scope>
    <source>
        <tissue evidence="14">Leaves</tissue>
    </source>
</reference>
<protein>
    <recommendedName>
        <fullName evidence="5 12">Pectate lyase</fullName>
        <ecNumber evidence="5 12">4.2.2.2</ecNumber>
    </recommendedName>
</protein>
<proteinExistence type="inferred from homology"/>
<dbReference type="PANTHER" id="PTHR31683:SF181">
    <property type="entry name" value="PECTATE LYASE 6-RELATED"/>
    <property type="match status" value="1"/>
</dbReference>